<feature type="non-terminal residue" evidence="1">
    <location>
        <position position="1"/>
    </location>
</feature>
<evidence type="ECO:0000313" key="2">
    <source>
        <dbReference type="Proteomes" id="UP000714618"/>
    </source>
</evidence>
<sequence>IVLPGLVLVSKIIATISSSNGKIALVTGEGSADSVHPLKLTRLATRALLGAKKRDVVVLNPFTVGLSWSYPAAFYCATRLIV</sequence>
<protein>
    <submittedName>
        <fullName evidence="1">Uncharacterized protein</fullName>
    </submittedName>
</protein>
<dbReference type="AlphaFoldDB" id="A0A9N8PLN1"/>
<comment type="caution">
    <text evidence="1">The sequence shown here is derived from an EMBL/GenBank/DDBJ whole genome shotgun (WGS) entry which is preliminary data.</text>
</comment>
<accession>A0A9N8PLN1</accession>
<keyword evidence="2" id="KW-1185">Reference proteome</keyword>
<dbReference type="Proteomes" id="UP000714618">
    <property type="component" value="Unassembled WGS sequence"/>
</dbReference>
<proteinExistence type="predicted"/>
<dbReference type="EMBL" id="CAIJEO010000011">
    <property type="protein sequence ID" value="CAD0099872.1"/>
    <property type="molecule type" value="Genomic_DNA"/>
</dbReference>
<reference evidence="1" key="1">
    <citation type="submission" date="2020-06" db="EMBL/GenBank/DDBJ databases">
        <authorList>
            <person name="Onetto C."/>
        </authorList>
    </citation>
    <scope>NUCLEOTIDE SEQUENCE</scope>
</reference>
<name>A0A9N8PLN1_9PEZI</name>
<gene>
    <name evidence="1" type="ORF">AWRI4233_LOCUS8697</name>
</gene>
<organism evidence="1 2">
    <name type="scientific">Aureobasidium mustum</name>
    <dbReference type="NCBI Taxonomy" id="2773714"/>
    <lineage>
        <taxon>Eukaryota</taxon>
        <taxon>Fungi</taxon>
        <taxon>Dikarya</taxon>
        <taxon>Ascomycota</taxon>
        <taxon>Pezizomycotina</taxon>
        <taxon>Dothideomycetes</taxon>
        <taxon>Dothideomycetidae</taxon>
        <taxon>Dothideales</taxon>
        <taxon>Saccotheciaceae</taxon>
        <taxon>Aureobasidium</taxon>
    </lineage>
</organism>
<evidence type="ECO:0000313" key="1">
    <source>
        <dbReference type="EMBL" id="CAD0099872.1"/>
    </source>
</evidence>